<dbReference type="GO" id="GO:0005886">
    <property type="term" value="C:plasma membrane"/>
    <property type="evidence" value="ECO:0007669"/>
    <property type="project" value="UniProtKB-SubCell"/>
</dbReference>
<feature type="transmembrane region" description="Helical" evidence="6">
    <location>
        <begin position="124"/>
        <end position="154"/>
    </location>
</feature>
<evidence type="ECO:0000256" key="2">
    <source>
        <dbReference type="ARBA" id="ARBA00022475"/>
    </source>
</evidence>
<evidence type="ECO:0000313" key="8">
    <source>
        <dbReference type="Proteomes" id="UP000444316"/>
    </source>
</evidence>
<comment type="subcellular location">
    <subcellularLocation>
        <location evidence="1">Cell membrane</location>
        <topology evidence="1">Multi-pass membrane protein</topology>
    </subcellularLocation>
</comment>
<feature type="transmembrane region" description="Helical" evidence="6">
    <location>
        <begin position="84"/>
        <end position="104"/>
    </location>
</feature>
<dbReference type="EMBL" id="WWCL01000003">
    <property type="protein sequence ID" value="MYN46713.1"/>
    <property type="molecule type" value="Genomic_DNA"/>
</dbReference>
<dbReference type="InterPro" id="IPR051679">
    <property type="entry name" value="DASS-Related_Transporters"/>
</dbReference>
<feature type="transmembrane region" description="Helical" evidence="6">
    <location>
        <begin position="444"/>
        <end position="463"/>
    </location>
</feature>
<keyword evidence="5 6" id="KW-0472">Membrane</keyword>
<reference evidence="7" key="1">
    <citation type="submission" date="2019-12" db="EMBL/GenBank/DDBJ databases">
        <title>Novel species isolated from a subtropical stream in China.</title>
        <authorList>
            <person name="Lu H."/>
        </authorList>
    </citation>
    <scope>NUCLEOTIDE SEQUENCE [LARGE SCALE GENOMIC DNA]</scope>
    <source>
        <strain evidence="7">FT93W</strain>
    </source>
</reference>
<evidence type="ECO:0000256" key="1">
    <source>
        <dbReference type="ARBA" id="ARBA00004651"/>
    </source>
</evidence>
<dbReference type="AlphaFoldDB" id="A0A845I0A6"/>
<dbReference type="PANTHER" id="PTHR43652">
    <property type="entry name" value="BASIC AMINO ACID ANTIPORTER YFCC-RELATED"/>
    <property type="match status" value="1"/>
</dbReference>
<gene>
    <name evidence="7" type="primary">yfcC</name>
    <name evidence="7" type="ORF">GTP23_16825</name>
</gene>
<organism evidence="7 8">
    <name type="scientific">Duganella fentianensis</name>
    <dbReference type="NCBI Taxonomy" id="2692177"/>
    <lineage>
        <taxon>Bacteria</taxon>
        <taxon>Pseudomonadati</taxon>
        <taxon>Pseudomonadota</taxon>
        <taxon>Betaproteobacteria</taxon>
        <taxon>Burkholderiales</taxon>
        <taxon>Oxalobacteraceae</taxon>
        <taxon>Telluria group</taxon>
        <taxon>Duganella</taxon>
    </lineage>
</organism>
<keyword evidence="4 6" id="KW-1133">Transmembrane helix</keyword>
<dbReference type="PANTHER" id="PTHR43652:SF2">
    <property type="entry name" value="BASIC AMINO ACID ANTIPORTER YFCC-RELATED"/>
    <property type="match status" value="1"/>
</dbReference>
<feature type="transmembrane region" description="Helical" evidence="6">
    <location>
        <begin position="12"/>
        <end position="32"/>
    </location>
</feature>
<comment type="caution">
    <text evidence="7">The sequence shown here is derived from an EMBL/GenBank/DDBJ whole genome shotgun (WGS) entry which is preliminary data.</text>
</comment>
<name>A0A845I0A6_9BURK</name>
<dbReference type="InterPro" id="IPR018385">
    <property type="entry name" value="C4_dicarb_anaerob_car-like"/>
</dbReference>
<feature type="transmembrane region" description="Helical" evidence="6">
    <location>
        <begin position="304"/>
        <end position="322"/>
    </location>
</feature>
<dbReference type="Proteomes" id="UP000444316">
    <property type="component" value="Unassembled WGS sequence"/>
</dbReference>
<feature type="transmembrane region" description="Helical" evidence="6">
    <location>
        <begin position="278"/>
        <end position="298"/>
    </location>
</feature>
<dbReference type="RefSeq" id="WP_161036162.1">
    <property type="nucleotide sequence ID" value="NZ_WWCL01000003.1"/>
</dbReference>
<evidence type="ECO:0000256" key="3">
    <source>
        <dbReference type="ARBA" id="ARBA00022692"/>
    </source>
</evidence>
<proteinExistence type="predicted"/>
<sequence>MSSTTSRFKVPNTLIILLFIALFVALLVPWVPAGYFEKGVAISLDSYRVAEHNIHIAWFASGKEVGLFNAPFEGMTSGSRTGSAIGVIAFILLVGGAFGVINASGAVDRGLLRLIAITGDHPRLLLGSLFAAFAAGGAVFGMGEETIAFLALLLPLIRRMGYPPEVGVMMTYVASQIGFGTSWMNPFGVALAQGIANVPLLSGAPLRIVMFVIFVSTGIAFTLWYAERHRKPQPLPDDAGAAADSTAGAAACASTGNAADSGQPAALASASMTAADRFILAGIVATIIWIVWGVVAAGYFIPEIATQFVTLCCYTALIAIFAKRLTADGAAEAFINGAQQLMPAVLVISMAKGIEYLLGGSNPHAPSVLNTFLHSMGTMLETWPPILAAQGMLAVQTAFTFVIHSGSAQAAINMPLMAGLSDLVGVTRQTAVLAYQLGNAMANMSVPTGAILMATLGVAGVPWTRWFGIIWRFQLLILLMSMGMVAFAVLYGYN</sequence>
<protein>
    <submittedName>
        <fullName evidence="7">Putative basic amino acid antiporter YfcC</fullName>
    </submittedName>
</protein>
<keyword evidence="3 6" id="KW-0812">Transmembrane</keyword>
<evidence type="ECO:0000313" key="7">
    <source>
        <dbReference type="EMBL" id="MYN46713.1"/>
    </source>
</evidence>
<accession>A0A845I0A6</accession>
<evidence type="ECO:0000256" key="5">
    <source>
        <dbReference type="ARBA" id="ARBA00023136"/>
    </source>
</evidence>
<feature type="transmembrane region" description="Helical" evidence="6">
    <location>
        <begin position="469"/>
        <end position="493"/>
    </location>
</feature>
<keyword evidence="8" id="KW-1185">Reference proteome</keyword>
<feature type="transmembrane region" description="Helical" evidence="6">
    <location>
        <begin position="204"/>
        <end position="226"/>
    </location>
</feature>
<evidence type="ECO:0000256" key="6">
    <source>
        <dbReference type="SAM" id="Phobius"/>
    </source>
</evidence>
<dbReference type="Pfam" id="PF03606">
    <property type="entry name" value="DcuC"/>
    <property type="match status" value="1"/>
</dbReference>
<keyword evidence="2" id="KW-1003">Cell membrane</keyword>
<evidence type="ECO:0000256" key="4">
    <source>
        <dbReference type="ARBA" id="ARBA00022989"/>
    </source>
</evidence>